<keyword evidence="1" id="KW-1133">Transmembrane helix</keyword>
<evidence type="ECO:0000313" key="2">
    <source>
        <dbReference type="EMBL" id="NHZ88378.1"/>
    </source>
</evidence>
<evidence type="ECO:0008006" key="4">
    <source>
        <dbReference type="Google" id="ProtNLM"/>
    </source>
</evidence>
<dbReference type="RefSeq" id="WP_166871062.1">
    <property type="nucleotide sequence ID" value="NZ_WHJH01000003.1"/>
</dbReference>
<dbReference type="EMBL" id="WHJH01000003">
    <property type="protein sequence ID" value="NHZ88378.1"/>
    <property type="molecule type" value="Genomic_DNA"/>
</dbReference>
<keyword evidence="1" id="KW-0812">Transmembrane</keyword>
<protein>
    <recommendedName>
        <fullName evidence="4">Transmembrane protein</fullName>
    </recommendedName>
</protein>
<organism evidence="2 3">
    <name type="scientific">Massilia mucilaginosa</name>
    <dbReference type="NCBI Taxonomy" id="2609282"/>
    <lineage>
        <taxon>Bacteria</taxon>
        <taxon>Pseudomonadati</taxon>
        <taxon>Pseudomonadota</taxon>
        <taxon>Betaproteobacteria</taxon>
        <taxon>Burkholderiales</taxon>
        <taxon>Oxalobacteraceae</taxon>
        <taxon>Telluria group</taxon>
        <taxon>Massilia</taxon>
    </lineage>
</organism>
<gene>
    <name evidence="2" type="ORF">F2P45_04960</name>
</gene>
<feature type="transmembrane region" description="Helical" evidence="1">
    <location>
        <begin position="70"/>
        <end position="91"/>
    </location>
</feature>
<keyword evidence="1" id="KW-0472">Membrane</keyword>
<reference evidence="2 3" key="1">
    <citation type="submission" date="2019-10" db="EMBL/GenBank/DDBJ databases">
        <title>Taxonomy of Antarctic Massilia spp.: description of Massilia rubra sp. nov., Massilia aquatica sp. nov., Massilia mucilaginosa sp. nov., Massilia frigida sp. nov. isolated from streams, lakes and regoliths.</title>
        <authorList>
            <person name="Holochova P."/>
            <person name="Sedlacek I."/>
            <person name="Kralova S."/>
            <person name="Maslanova I."/>
            <person name="Busse H.-J."/>
            <person name="Stankova E."/>
            <person name="Vrbovska V."/>
            <person name="Kovarovic V."/>
            <person name="Bartak M."/>
            <person name="Svec P."/>
            <person name="Pantucek R."/>
        </authorList>
    </citation>
    <scope>NUCLEOTIDE SEQUENCE [LARGE SCALE GENOMIC DNA]</scope>
    <source>
        <strain evidence="2 3">CCM 8733</strain>
    </source>
</reference>
<evidence type="ECO:0000256" key="1">
    <source>
        <dbReference type="SAM" id="Phobius"/>
    </source>
</evidence>
<name>A0ABX0NNN7_9BURK</name>
<feature type="transmembrane region" description="Helical" evidence="1">
    <location>
        <begin position="39"/>
        <end position="58"/>
    </location>
</feature>
<sequence length="140" mass="14969">MFFANLNVFTLLFACAFYLALWLLNTTTSVLLVPRSGMAAMTLAGCAGVALLLTAIWVRKGMAPSAPGKLYWAGQALVAIANVALAGGMRLSLHAATISKEEEVWFTMVMLYYQGPSAVVLAAVGLVMVIVAAEKRQGWR</sequence>
<accession>A0ABX0NNN7</accession>
<feature type="transmembrane region" description="Helical" evidence="1">
    <location>
        <begin position="111"/>
        <end position="133"/>
    </location>
</feature>
<comment type="caution">
    <text evidence="2">The sequence shown here is derived from an EMBL/GenBank/DDBJ whole genome shotgun (WGS) entry which is preliminary data.</text>
</comment>
<keyword evidence="3" id="KW-1185">Reference proteome</keyword>
<dbReference type="Proteomes" id="UP000609726">
    <property type="component" value="Unassembled WGS sequence"/>
</dbReference>
<evidence type="ECO:0000313" key="3">
    <source>
        <dbReference type="Proteomes" id="UP000609726"/>
    </source>
</evidence>
<proteinExistence type="predicted"/>